<evidence type="ECO:0000313" key="8">
    <source>
        <dbReference type="EMBL" id="CCA19117.1"/>
    </source>
</evidence>
<name>F0WD45_9STRA</name>
<evidence type="ECO:0000256" key="1">
    <source>
        <dbReference type="ARBA" id="ARBA00004613"/>
    </source>
</evidence>
<dbReference type="Pfam" id="PF00964">
    <property type="entry name" value="Elicitin"/>
    <property type="match status" value="1"/>
</dbReference>
<evidence type="ECO:0000256" key="5">
    <source>
        <dbReference type="ARBA" id="ARBA00023157"/>
    </source>
</evidence>
<protein>
    <submittedName>
        <fullName evidence="8">AlNc14C64G4566 protein</fullName>
    </submittedName>
</protein>
<evidence type="ECO:0000256" key="2">
    <source>
        <dbReference type="ARBA" id="ARBA00009544"/>
    </source>
</evidence>
<proteinExistence type="inferred from homology"/>
<comment type="subcellular location">
    <subcellularLocation>
        <location evidence="1">Secreted</location>
    </subcellularLocation>
</comment>
<accession>F0WD45</accession>
<keyword evidence="7" id="KW-1133">Transmembrane helix</keyword>
<dbReference type="SMART" id="SM01187">
    <property type="entry name" value="Elicitin"/>
    <property type="match status" value="1"/>
</dbReference>
<reference evidence="8" key="1">
    <citation type="journal article" date="2011" name="PLoS Biol.">
        <title>Gene gain and loss during evolution of obligate parasitism in the white rust pathogen of Arabidopsis thaliana.</title>
        <authorList>
            <person name="Kemen E."/>
            <person name="Gardiner A."/>
            <person name="Schultz-Larsen T."/>
            <person name="Kemen A.C."/>
            <person name="Balmuth A.L."/>
            <person name="Robert-Seilaniantz A."/>
            <person name="Bailey K."/>
            <person name="Holub E."/>
            <person name="Studholme D.J."/>
            <person name="Maclean D."/>
            <person name="Jones J.D."/>
        </authorList>
    </citation>
    <scope>NUCLEOTIDE SEQUENCE</scope>
</reference>
<keyword evidence="7" id="KW-0812">Transmembrane</keyword>
<dbReference type="SUPFAM" id="SSF48647">
    <property type="entry name" value="Fungal elicitin"/>
    <property type="match status" value="1"/>
</dbReference>
<gene>
    <name evidence="8" type="primary">AlNc14C64G4566</name>
    <name evidence="8" type="ORF">ALNC14_052600</name>
</gene>
<feature type="compositionally biased region" description="Basic and acidic residues" evidence="6">
    <location>
        <begin position="246"/>
        <end position="256"/>
    </location>
</feature>
<sequence>MLRFIVFIGSYMVSGAEDTPLQCLSEEKFSKELSALAPIVQECQAATNFDMMKVTVEPTEEQKLLVCQSCKSLVDALTKLEEPPNCNIGNINVGDAVQKLIAFCDNHPQSGAQPSLGAQSAAPQGGVPVPEASVSTTPRSMITSTENNLSHSSGTPSKPHETQRTYNNQDELNSAGAGNRKVSSAPTESSNLKGSSGASLTESSPVSPKGNEEADDNKATSDDTVKSESSASDSDTSTQSASDSPATDKHSKDKKANNASTPFSLLLATTATSAVSIALFFFM</sequence>
<dbReference type="InterPro" id="IPR036470">
    <property type="entry name" value="Elicitin_sf"/>
</dbReference>
<evidence type="ECO:0000256" key="3">
    <source>
        <dbReference type="ARBA" id="ARBA00022525"/>
    </source>
</evidence>
<dbReference type="EMBL" id="FR824109">
    <property type="protein sequence ID" value="CCA19117.1"/>
    <property type="molecule type" value="Genomic_DNA"/>
</dbReference>
<reference evidence="8" key="2">
    <citation type="submission" date="2011-02" db="EMBL/GenBank/DDBJ databases">
        <authorList>
            <person name="MacLean D."/>
        </authorList>
    </citation>
    <scope>NUCLEOTIDE SEQUENCE</scope>
</reference>
<comment type="similarity">
    <text evidence="2">Belongs to the elicitin family.</text>
</comment>
<feature type="compositionally biased region" description="Polar residues" evidence="6">
    <location>
        <begin position="181"/>
        <end position="206"/>
    </location>
</feature>
<keyword evidence="5" id="KW-1015">Disulfide bond</keyword>
<evidence type="ECO:0000256" key="6">
    <source>
        <dbReference type="SAM" id="MobiDB-lite"/>
    </source>
</evidence>
<feature type="region of interest" description="Disordered" evidence="6">
    <location>
        <begin position="112"/>
        <end position="261"/>
    </location>
</feature>
<keyword evidence="3" id="KW-0964">Secreted</keyword>
<dbReference type="GO" id="GO:0005576">
    <property type="term" value="C:extracellular region"/>
    <property type="evidence" value="ECO:0007669"/>
    <property type="project" value="UniProtKB-SubCell"/>
</dbReference>
<feature type="compositionally biased region" description="Basic and acidic residues" evidence="6">
    <location>
        <begin position="210"/>
        <end position="226"/>
    </location>
</feature>
<keyword evidence="7" id="KW-0472">Membrane</keyword>
<feature type="compositionally biased region" description="Low complexity" evidence="6">
    <location>
        <begin position="227"/>
        <end position="245"/>
    </location>
</feature>
<evidence type="ECO:0000256" key="4">
    <source>
        <dbReference type="ARBA" id="ARBA00022978"/>
    </source>
</evidence>
<dbReference type="AlphaFoldDB" id="F0WD45"/>
<dbReference type="HOGENOM" id="CLU_984896_0_0_1"/>
<evidence type="ECO:0000256" key="7">
    <source>
        <dbReference type="SAM" id="Phobius"/>
    </source>
</evidence>
<keyword evidence="4" id="KW-0928">Hypersensitive response elicitation</keyword>
<feature type="compositionally biased region" description="Polar residues" evidence="6">
    <location>
        <begin position="112"/>
        <end position="122"/>
    </location>
</feature>
<dbReference type="Gene3D" id="1.10.239.10">
    <property type="entry name" value="Elicitin domain"/>
    <property type="match status" value="1"/>
</dbReference>
<feature type="compositionally biased region" description="Polar residues" evidence="6">
    <location>
        <begin position="133"/>
        <end position="156"/>
    </location>
</feature>
<organism evidence="8">
    <name type="scientific">Albugo laibachii Nc14</name>
    <dbReference type="NCBI Taxonomy" id="890382"/>
    <lineage>
        <taxon>Eukaryota</taxon>
        <taxon>Sar</taxon>
        <taxon>Stramenopiles</taxon>
        <taxon>Oomycota</taxon>
        <taxon>Peronosporomycetes</taxon>
        <taxon>Albuginales</taxon>
        <taxon>Albuginaceae</taxon>
        <taxon>Albugo</taxon>
    </lineage>
</organism>
<dbReference type="GO" id="GO:0052040">
    <property type="term" value="P:symbiont-mediated perturbation of host programmed cell death"/>
    <property type="evidence" value="ECO:0007669"/>
    <property type="project" value="UniProtKB-KW"/>
</dbReference>
<dbReference type="InterPro" id="IPR002200">
    <property type="entry name" value="Elicitin"/>
</dbReference>
<feature type="transmembrane region" description="Helical" evidence="7">
    <location>
        <begin position="263"/>
        <end position="282"/>
    </location>
</feature>